<proteinExistence type="predicted"/>
<organism evidence="1 2">
    <name type="scientific">Pseudomonas umsongensis</name>
    <dbReference type="NCBI Taxonomy" id="198618"/>
    <lineage>
        <taxon>Bacteria</taxon>
        <taxon>Pseudomonadati</taxon>
        <taxon>Pseudomonadota</taxon>
        <taxon>Gammaproteobacteria</taxon>
        <taxon>Pseudomonadales</taxon>
        <taxon>Pseudomonadaceae</taxon>
        <taxon>Pseudomonas</taxon>
    </lineage>
</organism>
<evidence type="ECO:0000313" key="2">
    <source>
        <dbReference type="Proteomes" id="UP000215455"/>
    </source>
</evidence>
<evidence type="ECO:0000313" key="1">
    <source>
        <dbReference type="EMBL" id="OXR27858.1"/>
    </source>
</evidence>
<dbReference type="RefSeq" id="WP_083348716.1">
    <property type="nucleotide sequence ID" value="NZ_CP044409.1"/>
</dbReference>
<name>A0ABX4DM95_9PSED</name>
<keyword evidence="2" id="KW-1185">Reference proteome</keyword>
<sequence>MTTPHTWKHGWADAYAYRNGAIAEEFLDLVVKPSLSALRQKHLELASSDDLVISGFMAHDHRDLINKTNMAFCLSIQSLWEQQLRRYLGDCVGSLGIEGVTADELEHVPWGERINKLFQYVRGTDLTTFDSYATLNKLQLLGNACRHGDGKSSRKLFKLHPELCPEQYPSVQSVQWRVELLAEFVDAIVLFWVDLEILGLESFANEDTRVVTRIANLRNSRESRLARITVSS</sequence>
<accession>A0ABX4DM95</accession>
<comment type="caution">
    <text evidence="1">The sequence shown here is derived from an EMBL/GenBank/DDBJ whole genome shotgun (WGS) entry which is preliminary data.</text>
</comment>
<evidence type="ECO:0008006" key="3">
    <source>
        <dbReference type="Google" id="ProtNLM"/>
    </source>
</evidence>
<protein>
    <recommendedName>
        <fullName evidence="3">HEPN AbiU2-like domain-containing protein</fullName>
    </recommendedName>
</protein>
<dbReference type="EMBL" id="NIWU01000011">
    <property type="protein sequence ID" value="OXR27858.1"/>
    <property type="molecule type" value="Genomic_DNA"/>
</dbReference>
<gene>
    <name evidence="1" type="ORF">PSUM_30310</name>
</gene>
<reference evidence="1 2" key="1">
    <citation type="submission" date="2017-06" db="EMBL/GenBank/DDBJ databases">
        <authorList>
            <person name="Furmanczyk E.M."/>
        </authorList>
    </citation>
    <scope>NUCLEOTIDE SEQUENCE [LARGE SCALE GENOMIC DNA]</scope>
    <source>
        <strain evidence="1 2">DSM 16611</strain>
    </source>
</reference>
<dbReference type="Proteomes" id="UP000215455">
    <property type="component" value="Unassembled WGS sequence"/>
</dbReference>